<evidence type="ECO:0000259" key="13">
    <source>
        <dbReference type="PROSITE" id="PS51192"/>
    </source>
</evidence>
<keyword evidence="3 11" id="KW-0547">Nucleotide-binding</keyword>
<dbReference type="STRING" id="1169540.A0A0G4EC61"/>
<dbReference type="InterPro" id="IPR011545">
    <property type="entry name" value="DEAD/DEAH_box_helicase_dom"/>
</dbReference>
<dbReference type="Pfam" id="PF00270">
    <property type="entry name" value="DEAD"/>
    <property type="match status" value="1"/>
</dbReference>
<evidence type="ECO:0000313" key="16">
    <source>
        <dbReference type="EMBL" id="CEL93284.1"/>
    </source>
</evidence>
<comment type="similarity">
    <text evidence="8">Belongs to the DEAD box helicase family. DDX23/PRP28 subfamily.</text>
</comment>
<feature type="domain" description="DEAD-box RNA helicase Q" evidence="15">
    <location>
        <begin position="139"/>
        <end position="167"/>
    </location>
</feature>
<dbReference type="CDD" id="cd18787">
    <property type="entry name" value="SF2_C_DEAD"/>
    <property type="match status" value="1"/>
</dbReference>
<organism evidence="16 17">
    <name type="scientific">Vitrella brassicaformis (strain CCMP3155)</name>
    <dbReference type="NCBI Taxonomy" id="1169540"/>
    <lineage>
        <taxon>Eukaryota</taxon>
        <taxon>Sar</taxon>
        <taxon>Alveolata</taxon>
        <taxon>Colpodellida</taxon>
        <taxon>Vitrellaceae</taxon>
        <taxon>Vitrella</taxon>
    </lineage>
</organism>
<dbReference type="GO" id="GO:0003724">
    <property type="term" value="F:RNA helicase activity"/>
    <property type="evidence" value="ECO:0007669"/>
    <property type="project" value="UniProtKB-EC"/>
</dbReference>
<dbReference type="InterPro" id="IPR057479">
    <property type="entry name" value="PRP28/DDX23-like_helical"/>
</dbReference>
<proteinExistence type="inferred from homology"/>
<evidence type="ECO:0000259" key="14">
    <source>
        <dbReference type="PROSITE" id="PS51194"/>
    </source>
</evidence>
<evidence type="ECO:0000256" key="6">
    <source>
        <dbReference type="ARBA" id="ARBA00022840"/>
    </source>
</evidence>
<dbReference type="EC" id="3.6.4.13" evidence="1"/>
<keyword evidence="6 11" id="KW-0067">ATP-binding</keyword>
<dbReference type="Gene3D" id="3.40.50.300">
    <property type="entry name" value="P-loop containing nucleotide triphosphate hydrolases"/>
    <property type="match status" value="2"/>
</dbReference>
<dbReference type="OMA" id="ARDIKHM"/>
<dbReference type="PROSITE" id="PS00039">
    <property type="entry name" value="DEAD_ATP_HELICASE"/>
    <property type="match status" value="1"/>
</dbReference>
<comment type="catalytic activity">
    <reaction evidence="9">
        <text>ATP + H2O = ADP + phosphate + H(+)</text>
        <dbReference type="Rhea" id="RHEA:13065"/>
        <dbReference type="ChEBI" id="CHEBI:15377"/>
        <dbReference type="ChEBI" id="CHEBI:15378"/>
        <dbReference type="ChEBI" id="CHEBI:30616"/>
        <dbReference type="ChEBI" id="CHEBI:43474"/>
        <dbReference type="ChEBI" id="CHEBI:456216"/>
        <dbReference type="EC" id="3.6.4.13"/>
    </reaction>
</comment>
<dbReference type="PROSITE" id="PS51192">
    <property type="entry name" value="HELICASE_ATP_BIND_1"/>
    <property type="match status" value="1"/>
</dbReference>
<evidence type="ECO:0000256" key="5">
    <source>
        <dbReference type="ARBA" id="ARBA00022806"/>
    </source>
</evidence>
<accession>A0A0G4EC61</accession>
<dbReference type="Proteomes" id="UP000041254">
    <property type="component" value="Unassembled WGS sequence"/>
</dbReference>
<dbReference type="InterPro" id="IPR014014">
    <property type="entry name" value="RNA_helicase_DEAD_Q_motif"/>
</dbReference>
<dbReference type="GO" id="GO:0003676">
    <property type="term" value="F:nucleic acid binding"/>
    <property type="evidence" value="ECO:0007669"/>
    <property type="project" value="InterPro"/>
</dbReference>
<reference evidence="16 17" key="1">
    <citation type="submission" date="2014-11" db="EMBL/GenBank/DDBJ databases">
        <authorList>
            <person name="Zhu J."/>
            <person name="Qi W."/>
            <person name="Song R."/>
        </authorList>
    </citation>
    <scope>NUCLEOTIDE SEQUENCE [LARGE SCALE GENOMIC DNA]</scope>
</reference>
<dbReference type="FunFam" id="3.40.50.300:FF:000008">
    <property type="entry name" value="ATP-dependent RNA helicase RhlB"/>
    <property type="match status" value="1"/>
</dbReference>
<dbReference type="Pfam" id="PF25430">
    <property type="entry name" value="DDX23"/>
    <property type="match status" value="1"/>
</dbReference>
<evidence type="ECO:0000256" key="1">
    <source>
        <dbReference type="ARBA" id="ARBA00012552"/>
    </source>
</evidence>
<dbReference type="InParanoid" id="A0A0G4EC61"/>
<feature type="short sequence motif" description="Q motif" evidence="10">
    <location>
        <begin position="139"/>
        <end position="167"/>
    </location>
</feature>
<dbReference type="GO" id="GO:0006397">
    <property type="term" value="P:mRNA processing"/>
    <property type="evidence" value="ECO:0007669"/>
    <property type="project" value="UniProtKB-KW"/>
</dbReference>
<gene>
    <name evidence="16" type="ORF">Vbra_7042</name>
</gene>
<dbReference type="CDD" id="cd17945">
    <property type="entry name" value="DEADc_DDX23"/>
    <property type="match status" value="1"/>
</dbReference>
<keyword evidence="5 11" id="KW-0347">Helicase</keyword>
<evidence type="ECO:0000256" key="7">
    <source>
        <dbReference type="ARBA" id="ARBA00023187"/>
    </source>
</evidence>
<evidence type="ECO:0000259" key="15">
    <source>
        <dbReference type="PROSITE" id="PS51195"/>
    </source>
</evidence>
<evidence type="ECO:0000256" key="9">
    <source>
        <dbReference type="ARBA" id="ARBA00047984"/>
    </source>
</evidence>
<dbReference type="SUPFAM" id="SSF52540">
    <property type="entry name" value="P-loop containing nucleoside triphosphate hydrolases"/>
    <property type="match status" value="1"/>
</dbReference>
<dbReference type="GO" id="GO:0008380">
    <property type="term" value="P:RNA splicing"/>
    <property type="evidence" value="ECO:0007669"/>
    <property type="project" value="UniProtKB-KW"/>
</dbReference>
<dbReference type="AlphaFoldDB" id="A0A0G4EC61"/>
<keyword evidence="2" id="KW-0507">mRNA processing</keyword>
<dbReference type="InterPro" id="IPR001650">
    <property type="entry name" value="Helicase_C-like"/>
</dbReference>
<dbReference type="OrthoDB" id="196131at2759"/>
<evidence type="ECO:0000256" key="3">
    <source>
        <dbReference type="ARBA" id="ARBA00022741"/>
    </source>
</evidence>
<evidence type="ECO:0000256" key="10">
    <source>
        <dbReference type="PROSITE-ProRule" id="PRU00552"/>
    </source>
</evidence>
<dbReference type="VEuPathDB" id="CryptoDB:Vbra_7042"/>
<dbReference type="Pfam" id="PF00271">
    <property type="entry name" value="Helicase_C"/>
    <property type="match status" value="1"/>
</dbReference>
<dbReference type="InterPro" id="IPR027417">
    <property type="entry name" value="P-loop_NTPase"/>
</dbReference>
<evidence type="ECO:0000256" key="4">
    <source>
        <dbReference type="ARBA" id="ARBA00022801"/>
    </source>
</evidence>
<feature type="region of interest" description="Disordered" evidence="12">
    <location>
        <begin position="77"/>
        <end position="109"/>
    </location>
</feature>
<evidence type="ECO:0000256" key="12">
    <source>
        <dbReference type="SAM" id="MobiDB-lite"/>
    </source>
</evidence>
<dbReference type="PhylomeDB" id="A0A0G4EC61"/>
<protein>
    <recommendedName>
        <fullName evidence="1">RNA helicase</fullName>
        <ecNumber evidence="1">3.6.4.13</ecNumber>
    </recommendedName>
</protein>
<evidence type="ECO:0000256" key="2">
    <source>
        <dbReference type="ARBA" id="ARBA00022664"/>
    </source>
</evidence>
<evidence type="ECO:0000313" key="17">
    <source>
        <dbReference type="Proteomes" id="UP000041254"/>
    </source>
</evidence>
<dbReference type="EMBL" id="CDMY01000153">
    <property type="protein sequence ID" value="CEL93284.1"/>
    <property type="molecule type" value="Genomic_DNA"/>
</dbReference>
<dbReference type="InterPro" id="IPR014001">
    <property type="entry name" value="Helicase_ATP-bd"/>
</dbReference>
<evidence type="ECO:0000256" key="8">
    <source>
        <dbReference type="ARBA" id="ARBA00037954"/>
    </source>
</evidence>
<evidence type="ECO:0000256" key="11">
    <source>
        <dbReference type="RuleBase" id="RU000492"/>
    </source>
</evidence>
<dbReference type="SMART" id="SM00487">
    <property type="entry name" value="DEXDc"/>
    <property type="match status" value="1"/>
</dbReference>
<dbReference type="GO" id="GO:0005524">
    <property type="term" value="F:ATP binding"/>
    <property type="evidence" value="ECO:0007669"/>
    <property type="project" value="UniProtKB-KW"/>
</dbReference>
<dbReference type="FunCoup" id="A0A0G4EC61">
    <property type="interactions" value="549"/>
</dbReference>
<dbReference type="SMART" id="SM00490">
    <property type="entry name" value="HELICc"/>
    <property type="match status" value="1"/>
</dbReference>
<keyword evidence="7" id="KW-0508">mRNA splicing</keyword>
<feature type="domain" description="Helicase C-terminal" evidence="14">
    <location>
        <begin position="395"/>
        <end position="546"/>
    </location>
</feature>
<name>A0A0G4EC61_VITBC</name>
<feature type="compositionally biased region" description="Basic and acidic residues" evidence="12">
    <location>
        <begin position="81"/>
        <end position="109"/>
    </location>
</feature>
<sequence>MVCFNRNIFTFEWDTSEDTNRDDSNPIYQEKREPQLLFGRGFRAGIDVREQRRQNNFYDELVKRRAEQSGEDISAFVKARNQADEKGASLKSRDIEENDPAKRHWTEKKREEMNDRDWRIFREDFEIYIKGGRVPAPIRTWAESPLPWELLEAVRKVGYAKPTAIQMQAIPIALEMRDCIGIAETGSGKTAAFVLPMLTYVKQLPPLNDETSQDGPYALVLAPSRELALQIEEETKKFASFCQCRSVAVVGGRNAESQAFELRRGCEVVIGTPGRVKDCLEKSYTVLNQCAYLVLDEADRMIDMGFEEIVNWILDQIPSSNLKSENEDQATKEELEAKAGHRKYRITHMFSATMPPAVERLARKYLRAPAYISIGDPGAGKRAIEQRLEFMAEAKKKQRLQEILEEATPPVMVFVNQKKVADVLAKSLDKMNFKATSLHGGKAQEIREAALAGFKDGTYDVLVATDVAGRGIDVEGVQHVINFDMPKNIEDYTHRIGRTGRAGKKGVSTSFVTDEDSHLLQDLRTLLVSTNNIVPHELNSKLKSLS</sequence>
<keyword evidence="4 11" id="KW-0378">Hydrolase</keyword>
<dbReference type="PROSITE" id="PS51194">
    <property type="entry name" value="HELICASE_CTER"/>
    <property type="match status" value="1"/>
</dbReference>
<keyword evidence="17" id="KW-1185">Reference proteome</keyword>
<dbReference type="PROSITE" id="PS51195">
    <property type="entry name" value="Q_MOTIF"/>
    <property type="match status" value="1"/>
</dbReference>
<dbReference type="GO" id="GO:0016787">
    <property type="term" value="F:hydrolase activity"/>
    <property type="evidence" value="ECO:0007669"/>
    <property type="project" value="UniProtKB-KW"/>
</dbReference>
<feature type="domain" description="Helicase ATP-binding" evidence="13">
    <location>
        <begin position="170"/>
        <end position="372"/>
    </location>
</feature>
<dbReference type="PANTHER" id="PTHR47958">
    <property type="entry name" value="ATP-DEPENDENT RNA HELICASE DBP3"/>
    <property type="match status" value="1"/>
</dbReference>
<dbReference type="InterPro" id="IPR000629">
    <property type="entry name" value="RNA-helicase_DEAD-box_CS"/>
</dbReference>